<dbReference type="PROSITE" id="PS50859">
    <property type="entry name" value="LONGIN"/>
    <property type="match status" value="1"/>
</dbReference>
<keyword evidence="5" id="KW-0472">Membrane</keyword>
<feature type="domain" description="V-SNARE coiled-coil homology" evidence="11">
    <location>
        <begin position="139"/>
        <end position="199"/>
    </location>
</feature>
<evidence type="ECO:0000256" key="1">
    <source>
        <dbReference type="ARBA" id="ARBA00004342"/>
    </source>
</evidence>
<evidence type="ECO:0000313" key="13">
    <source>
        <dbReference type="Proteomes" id="UP000660262"/>
    </source>
</evidence>
<keyword evidence="9" id="KW-0175">Coiled coil</keyword>
<organism evidence="12 13">
    <name type="scientific">Pycnococcus provasolii</name>
    <dbReference type="NCBI Taxonomy" id="41880"/>
    <lineage>
        <taxon>Eukaryota</taxon>
        <taxon>Viridiplantae</taxon>
        <taxon>Chlorophyta</taxon>
        <taxon>Pseudoscourfieldiophyceae</taxon>
        <taxon>Pseudoscourfieldiales</taxon>
        <taxon>Pycnococcaceae</taxon>
        <taxon>Pycnococcus</taxon>
    </lineage>
</organism>
<dbReference type="InterPro" id="IPR001388">
    <property type="entry name" value="Synaptobrevin-like"/>
</dbReference>
<evidence type="ECO:0000256" key="3">
    <source>
        <dbReference type="ARBA" id="ARBA00022475"/>
    </source>
</evidence>
<evidence type="ECO:0000256" key="5">
    <source>
        <dbReference type="ARBA" id="ARBA00023136"/>
    </source>
</evidence>
<evidence type="ECO:0000259" key="11">
    <source>
        <dbReference type="PROSITE" id="PS50892"/>
    </source>
</evidence>
<dbReference type="InterPro" id="IPR042855">
    <property type="entry name" value="V_SNARE_CC"/>
</dbReference>
<dbReference type="CDD" id="cd15867">
    <property type="entry name" value="R-SNARE_YKT6"/>
    <property type="match status" value="1"/>
</dbReference>
<evidence type="ECO:0000256" key="8">
    <source>
        <dbReference type="ARBA" id="ARBA00023289"/>
    </source>
</evidence>
<dbReference type="GO" id="GO:0005886">
    <property type="term" value="C:plasma membrane"/>
    <property type="evidence" value="ECO:0007669"/>
    <property type="project" value="UniProtKB-SubCell"/>
</dbReference>
<keyword evidence="13" id="KW-1185">Reference proteome</keyword>
<dbReference type="PROSITE" id="PS00417">
    <property type="entry name" value="SYNAPTOBREVIN"/>
    <property type="match status" value="1"/>
</dbReference>
<dbReference type="Pfam" id="PF13774">
    <property type="entry name" value="Longin"/>
    <property type="match status" value="1"/>
</dbReference>
<proteinExistence type="inferred from homology"/>
<dbReference type="GO" id="GO:0006888">
    <property type="term" value="P:endoplasmic reticulum to Golgi vesicle-mediated transport"/>
    <property type="evidence" value="ECO:0007669"/>
    <property type="project" value="TreeGrafter"/>
</dbReference>
<keyword evidence="6" id="KW-0564">Palmitate</keyword>
<dbReference type="OrthoDB" id="27923at2759"/>
<dbReference type="Pfam" id="PF00957">
    <property type="entry name" value="Synaptobrevin"/>
    <property type="match status" value="1"/>
</dbReference>
<dbReference type="GO" id="GO:0005794">
    <property type="term" value="C:Golgi apparatus"/>
    <property type="evidence" value="ECO:0007669"/>
    <property type="project" value="TreeGrafter"/>
</dbReference>
<dbReference type="GO" id="GO:0005484">
    <property type="term" value="F:SNAP receptor activity"/>
    <property type="evidence" value="ECO:0007669"/>
    <property type="project" value="TreeGrafter"/>
</dbReference>
<evidence type="ECO:0000259" key="10">
    <source>
        <dbReference type="PROSITE" id="PS50859"/>
    </source>
</evidence>
<evidence type="ECO:0000256" key="7">
    <source>
        <dbReference type="ARBA" id="ARBA00023288"/>
    </source>
</evidence>
<evidence type="ECO:0000256" key="2">
    <source>
        <dbReference type="ARBA" id="ARBA00008025"/>
    </source>
</evidence>
<evidence type="ECO:0000313" key="12">
    <source>
        <dbReference type="EMBL" id="GHP03457.1"/>
    </source>
</evidence>
<dbReference type="Gene3D" id="3.30.450.50">
    <property type="entry name" value="Longin domain"/>
    <property type="match status" value="1"/>
</dbReference>
<name>A0A830HEC6_9CHLO</name>
<comment type="similarity">
    <text evidence="2">Belongs to the synaptobrevin family.</text>
</comment>
<evidence type="ECO:0000256" key="9">
    <source>
        <dbReference type="PROSITE-ProRule" id="PRU00290"/>
    </source>
</evidence>
<dbReference type="InterPro" id="IPR010908">
    <property type="entry name" value="Longin_dom"/>
</dbReference>
<dbReference type="Proteomes" id="UP000660262">
    <property type="component" value="Unassembled WGS sequence"/>
</dbReference>
<dbReference type="InterPro" id="IPR011012">
    <property type="entry name" value="Longin-like_dom_sf"/>
</dbReference>
<protein>
    <submittedName>
        <fullName evidence="12">VAMP-like protein ykt61</fullName>
    </submittedName>
</protein>
<accession>A0A830HEC6</accession>
<dbReference type="EMBL" id="BNJQ01000005">
    <property type="protein sequence ID" value="GHP03457.1"/>
    <property type="molecule type" value="Genomic_DNA"/>
</dbReference>
<keyword evidence="4" id="KW-0488">Methylation</keyword>
<dbReference type="CDD" id="cd14824">
    <property type="entry name" value="Longin"/>
    <property type="match status" value="1"/>
</dbReference>
<keyword evidence="7" id="KW-0449">Lipoprotein</keyword>
<comment type="subcellular location">
    <subcellularLocation>
        <location evidence="1">Cell membrane</location>
        <topology evidence="1">Lipid-anchor</topology>
        <orientation evidence="1">Cytoplasmic side</orientation>
    </subcellularLocation>
</comment>
<dbReference type="SMART" id="SM01270">
    <property type="entry name" value="Longin"/>
    <property type="match status" value="1"/>
</dbReference>
<dbReference type="SUPFAM" id="SSF58038">
    <property type="entry name" value="SNARE fusion complex"/>
    <property type="match status" value="1"/>
</dbReference>
<dbReference type="PANTHER" id="PTHR45806">
    <property type="entry name" value="SYNAPTOBREVIN HOMOLOG YKT6"/>
    <property type="match status" value="1"/>
</dbReference>
<evidence type="ECO:0000256" key="4">
    <source>
        <dbReference type="ARBA" id="ARBA00022481"/>
    </source>
</evidence>
<gene>
    <name evidence="12" type="ORF">PPROV_000221200</name>
</gene>
<keyword evidence="3" id="KW-1003">Cell membrane</keyword>
<dbReference type="PROSITE" id="PS50892">
    <property type="entry name" value="V_SNARE"/>
    <property type="match status" value="1"/>
</dbReference>
<sequence>MKVTSVTLLKHNGENTDPFLLGNAVELSSFGFFQRGTVKEMLVFVSRTICKRTANGVRQSVAHEEYMGHVYNKNGVVAIIFCDKEYPARSAFCIVNKVLDDYVGKMGDAWTGVSADSTDGDAVCQEAIEKYQDPAQADKLLAIQRELDETKVILHNTIDSVLQRGEKLDSLVEKSSDLSMASQMFYKQARKQNACCGFM</sequence>
<evidence type="ECO:0000256" key="6">
    <source>
        <dbReference type="ARBA" id="ARBA00023139"/>
    </source>
</evidence>
<dbReference type="PANTHER" id="PTHR45806:SF1">
    <property type="entry name" value="SYNAPTOBREVIN HOMOLOG YKT6"/>
    <property type="match status" value="1"/>
</dbReference>
<dbReference type="InterPro" id="IPR045848">
    <property type="entry name" value="R-SNARE_YKT6"/>
</dbReference>
<reference evidence="12" key="1">
    <citation type="submission" date="2020-10" db="EMBL/GenBank/DDBJ databases">
        <title>Unveiling of a novel bifunctional photoreceptor, Dualchrome1, isolated from a cosmopolitan green alga.</title>
        <authorList>
            <person name="Suzuki S."/>
            <person name="Kawachi M."/>
        </authorList>
    </citation>
    <scope>NUCLEOTIDE SEQUENCE</scope>
    <source>
        <strain evidence="12">NIES 2893</strain>
    </source>
</reference>
<comment type="caution">
    <text evidence="12">The sequence shown here is derived from an EMBL/GenBank/DDBJ whole genome shotgun (WGS) entry which is preliminary data.</text>
</comment>
<feature type="domain" description="Longin" evidence="10">
    <location>
        <begin position="7"/>
        <end position="107"/>
    </location>
</feature>
<dbReference type="AlphaFoldDB" id="A0A830HEC6"/>
<dbReference type="SUPFAM" id="SSF64356">
    <property type="entry name" value="SNARE-like"/>
    <property type="match status" value="1"/>
</dbReference>
<keyword evidence="8" id="KW-0636">Prenylation</keyword>
<dbReference type="Gene3D" id="1.20.5.110">
    <property type="match status" value="1"/>
</dbReference>